<proteinExistence type="inferred from homology"/>
<keyword evidence="5" id="KW-0046">Antibiotic resistance</keyword>
<comment type="caution">
    <text evidence="8">The sequence shown here is derived from an EMBL/GenBank/DDBJ whole genome shotgun (WGS) entry which is preliminary data.</text>
</comment>
<dbReference type="InterPro" id="IPR000412">
    <property type="entry name" value="ABC_2_transport"/>
</dbReference>
<evidence type="ECO:0000256" key="1">
    <source>
        <dbReference type="ARBA" id="ARBA00004141"/>
    </source>
</evidence>
<evidence type="ECO:0000256" key="4">
    <source>
        <dbReference type="ARBA" id="ARBA00023136"/>
    </source>
</evidence>
<comment type="similarity">
    <text evidence="6">Belongs to the ABC-2 integral membrane protein family.</text>
</comment>
<name>A0ABS5TQB2_9ACTN</name>
<evidence type="ECO:0000256" key="6">
    <source>
        <dbReference type="RuleBase" id="RU361157"/>
    </source>
</evidence>
<gene>
    <name evidence="8" type="ORF">KIH74_30405</name>
</gene>
<feature type="transmembrane region" description="Helical" evidence="6">
    <location>
        <begin position="170"/>
        <end position="189"/>
    </location>
</feature>
<feature type="transmembrane region" description="Helical" evidence="6">
    <location>
        <begin position="102"/>
        <end position="128"/>
    </location>
</feature>
<keyword evidence="6" id="KW-1003">Cell membrane</keyword>
<dbReference type="PROSITE" id="PS51012">
    <property type="entry name" value="ABC_TM2"/>
    <property type="match status" value="1"/>
</dbReference>
<feature type="transmembrane region" description="Helical" evidence="6">
    <location>
        <begin position="225"/>
        <end position="245"/>
    </location>
</feature>
<evidence type="ECO:0000256" key="3">
    <source>
        <dbReference type="ARBA" id="ARBA00022989"/>
    </source>
</evidence>
<evidence type="ECO:0000313" key="8">
    <source>
        <dbReference type="EMBL" id="MBT0773296.1"/>
    </source>
</evidence>
<keyword evidence="9" id="KW-1185">Reference proteome</keyword>
<feature type="transmembrane region" description="Helical" evidence="6">
    <location>
        <begin position="140"/>
        <end position="163"/>
    </location>
</feature>
<dbReference type="Pfam" id="PF01061">
    <property type="entry name" value="ABC2_membrane"/>
    <property type="match status" value="1"/>
</dbReference>
<feature type="transmembrane region" description="Helical" evidence="6">
    <location>
        <begin position="27"/>
        <end position="48"/>
    </location>
</feature>
<keyword evidence="4 6" id="KW-0472">Membrane</keyword>
<accession>A0ABS5TQB2</accession>
<dbReference type="RefSeq" id="WP_214159833.1">
    <property type="nucleotide sequence ID" value="NZ_JAHBAY010000016.1"/>
</dbReference>
<dbReference type="EMBL" id="JAHBAY010000016">
    <property type="protein sequence ID" value="MBT0773296.1"/>
    <property type="molecule type" value="Genomic_DNA"/>
</dbReference>
<dbReference type="PANTHER" id="PTHR43229:SF2">
    <property type="entry name" value="NODULATION PROTEIN J"/>
    <property type="match status" value="1"/>
</dbReference>
<evidence type="ECO:0000256" key="5">
    <source>
        <dbReference type="ARBA" id="ARBA00023251"/>
    </source>
</evidence>
<dbReference type="InterPro" id="IPR051784">
    <property type="entry name" value="Nod_factor_ABC_transporter"/>
</dbReference>
<comment type="subcellular location">
    <subcellularLocation>
        <location evidence="6">Cell membrane</location>
        <topology evidence="6">Multi-pass membrane protein</topology>
    </subcellularLocation>
    <subcellularLocation>
        <location evidence="1">Membrane</location>
        <topology evidence="1">Multi-pass membrane protein</topology>
    </subcellularLocation>
</comment>
<dbReference type="PANTHER" id="PTHR43229">
    <property type="entry name" value="NODULATION PROTEIN J"/>
    <property type="match status" value="1"/>
</dbReference>
<organism evidence="8 9">
    <name type="scientific">Kineosporia corallincola</name>
    <dbReference type="NCBI Taxonomy" id="2835133"/>
    <lineage>
        <taxon>Bacteria</taxon>
        <taxon>Bacillati</taxon>
        <taxon>Actinomycetota</taxon>
        <taxon>Actinomycetes</taxon>
        <taxon>Kineosporiales</taxon>
        <taxon>Kineosporiaceae</taxon>
        <taxon>Kineosporia</taxon>
    </lineage>
</organism>
<keyword evidence="2 6" id="KW-0812">Transmembrane</keyword>
<dbReference type="PIRSF" id="PIRSF006648">
    <property type="entry name" value="DrrB"/>
    <property type="match status" value="1"/>
</dbReference>
<dbReference type="Proteomes" id="UP001197247">
    <property type="component" value="Unassembled WGS sequence"/>
</dbReference>
<evidence type="ECO:0000259" key="7">
    <source>
        <dbReference type="PROSITE" id="PS51012"/>
    </source>
</evidence>
<reference evidence="8 9" key="1">
    <citation type="submission" date="2021-05" db="EMBL/GenBank/DDBJ databases">
        <title>Kineosporia and Streptomyces sp. nov. two new marine actinobacteria isolated from Coral.</title>
        <authorList>
            <person name="Buangrab K."/>
            <person name="Sutthacheep M."/>
            <person name="Yeemin T."/>
            <person name="Harunari E."/>
            <person name="Igarashi Y."/>
            <person name="Kanchanasin P."/>
            <person name="Tanasupawat S."/>
            <person name="Phongsopitanun W."/>
        </authorList>
    </citation>
    <scope>NUCLEOTIDE SEQUENCE [LARGE SCALE GENOMIC DNA]</scope>
    <source>
        <strain evidence="8 9">J2-2</strain>
    </source>
</reference>
<evidence type="ECO:0000256" key="2">
    <source>
        <dbReference type="ARBA" id="ARBA00022692"/>
    </source>
</evidence>
<keyword evidence="6" id="KW-0813">Transport</keyword>
<evidence type="ECO:0000313" key="9">
    <source>
        <dbReference type="Proteomes" id="UP001197247"/>
    </source>
</evidence>
<keyword evidence="3 6" id="KW-1133">Transmembrane helix</keyword>
<feature type="domain" description="ABC transmembrane type-2" evidence="7">
    <location>
        <begin position="27"/>
        <end position="253"/>
    </location>
</feature>
<sequence length="254" mass="26797">MSTLAASLTDSRIMLGRNLKHTWRNPLVLFNAVLFPVVVMLLFVKVFGGAFAVGENYVDFATPGMLILAVSYGLATTAVAVNEDMSKGVINRFRTMDVSRGAILTGHVVVTTVRCLLANLAIVAVAFLMGFDPAAGPLEWLAVLGLIVLVAFAASWLTIALGLAATSAEAAGLAAVPLILLPFLSSTFVPVETMGTGLRQFAEYQPFTPIIDTLRGLLLDGHAPAGSALAAVAWCVGISLAGYLWSVRTFSRRA</sequence>
<dbReference type="InterPro" id="IPR047817">
    <property type="entry name" value="ABC2_TM_bact-type"/>
</dbReference>
<protein>
    <recommendedName>
        <fullName evidence="6">Transport permease protein</fullName>
    </recommendedName>
</protein>
<feature type="transmembrane region" description="Helical" evidence="6">
    <location>
        <begin position="60"/>
        <end position="81"/>
    </location>
</feature>
<dbReference type="InterPro" id="IPR013525">
    <property type="entry name" value="ABC2_TM"/>
</dbReference>